<keyword evidence="3" id="KW-0479">Metal-binding</keyword>
<dbReference type="SUPFAM" id="SSF52833">
    <property type="entry name" value="Thioredoxin-like"/>
    <property type="match status" value="1"/>
</dbReference>
<protein>
    <submittedName>
        <fullName evidence="7">Uncharacterized protein</fullName>
    </submittedName>
</protein>
<dbReference type="FunFam" id="3.40.30.10:FF:000015">
    <property type="entry name" value="NADH-quinone oxidoreductase subunit E"/>
    <property type="match status" value="1"/>
</dbReference>
<dbReference type="GO" id="GO:0016491">
    <property type="term" value="F:oxidoreductase activity"/>
    <property type="evidence" value="ECO:0007669"/>
    <property type="project" value="InterPro"/>
</dbReference>
<dbReference type="Gene3D" id="1.10.10.1590">
    <property type="entry name" value="NADH-quinone oxidoreductase subunit E"/>
    <property type="match status" value="1"/>
</dbReference>
<keyword evidence="2" id="KW-0001">2Fe-2S</keyword>
<organism evidence="7">
    <name type="scientific">marine sediment metagenome</name>
    <dbReference type="NCBI Taxonomy" id="412755"/>
    <lineage>
        <taxon>unclassified sequences</taxon>
        <taxon>metagenomes</taxon>
        <taxon>ecological metagenomes</taxon>
    </lineage>
</organism>
<keyword evidence="4" id="KW-0408">Iron</keyword>
<dbReference type="InterPro" id="IPR042128">
    <property type="entry name" value="NuoE_dom"/>
</dbReference>
<dbReference type="InterPro" id="IPR041921">
    <property type="entry name" value="NuoE_N"/>
</dbReference>
<sequence length="146" mass="15834">MPDAGPNDLVPILQQVQKAYGYLPKPILMAVSDRTGISASQIYGVATFYEQFYLEPHGRHTIRCCRGTACHVKGGHNIIKTLKRTLGIEPGETTDDMEFTFETVACLGACALAPVMVVDGTYYGKMSYRKVGLVVDSARTAGKGES</sequence>
<dbReference type="Pfam" id="PF01257">
    <property type="entry name" value="2Fe-2S_thioredx"/>
    <property type="match status" value="1"/>
</dbReference>
<evidence type="ECO:0000313" key="7">
    <source>
        <dbReference type="EMBL" id="GAG05520.1"/>
    </source>
</evidence>
<evidence type="ECO:0000256" key="1">
    <source>
        <dbReference type="ARBA" id="ARBA00010643"/>
    </source>
</evidence>
<keyword evidence="5" id="KW-0411">Iron-sulfur</keyword>
<dbReference type="PANTHER" id="PTHR43342:SF1">
    <property type="entry name" value="BIFURCATING [FEFE] HYDROGENASE GAMMA SUBUNIT"/>
    <property type="match status" value="1"/>
</dbReference>
<dbReference type="CDD" id="cd03064">
    <property type="entry name" value="TRX_Fd_NuoE"/>
    <property type="match status" value="1"/>
</dbReference>
<evidence type="ECO:0000256" key="5">
    <source>
        <dbReference type="ARBA" id="ARBA00023014"/>
    </source>
</evidence>
<evidence type="ECO:0000256" key="2">
    <source>
        <dbReference type="ARBA" id="ARBA00022714"/>
    </source>
</evidence>
<reference evidence="7" key="1">
    <citation type="journal article" date="2014" name="Front. Microbiol.">
        <title>High frequency of phylogenetically diverse reductive dehalogenase-homologous genes in deep subseafloor sedimentary metagenomes.</title>
        <authorList>
            <person name="Kawai M."/>
            <person name="Futagami T."/>
            <person name="Toyoda A."/>
            <person name="Takaki Y."/>
            <person name="Nishi S."/>
            <person name="Hori S."/>
            <person name="Arai W."/>
            <person name="Tsubouchi T."/>
            <person name="Morono Y."/>
            <person name="Uchiyama I."/>
            <person name="Ito T."/>
            <person name="Fujiyama A."/>
            <person name="Inagaki F."/>
            <person name="Takami H."/>
        </authorList>
    </citation>
    <scope>NUCLEOTIDE SEQUENCE</scope>
    <source>
        <strain evidence="7">Expedition CK06-06</strain>
    </source>
</reference>
<comment type="similarity">
    <text evidence="1">Belongs to the complex I 24 kDa subunit family.</text>
</comment>
<gene>
    <name evidence="7" type="ORF">S01H1_40369</name>
</gene>
<dbReference type="EMBL" id="BARS01025559">
    <property type="protein sequence ID" value="GAG05520.1"/>
    <property type="molecule type" value="Genomic_DNA"/>
</dbReference>
<dbReference type="GO" id="GO:0051537">
    <property type="term" value="F:2 iron, 2 sulfur cluster binding"/>
    <property type="evidence" value="ECO:0007669"/>
    <property type="project" value="UniProtKB-KW"/>
</dbReference>
<dbReference type="PROSITE" id="PS01099">
    <property type="entry name" value="COMPLEX1_24K"/>
    <property type="match status" value="1"/>
</dbReference>
<comment type="caution">
    <text evidence="7">The sequence shown here is derived from an EMBL/GenBank/DDBJ whole genome shotgun (WGS) entry which is preliminary data.</text>
</comment>
<proteinExistence type="inferred from homology"/>
<accession>X0UIV7</accession>
<comment type="cofactor">
    <cofactor evidence="6">
        <name>[2Fe-2S] cluster</name>
        <dbReference type="ChEBI" id="CHEBI:190135"/>
    </cofactor>
</comment>
<name>X0UIV7_9ZZZZ</name>
<dbReference type="InterPro" id="IPR036249">
    <property type="entry name" value="Thioredoxin-like_sf"/>
</dbReference>
<evidence type="ECO:0000256" key="4">
    <source>
        <dbReference type="ARBA" id="ARBA00023004"/>
    </source>
</evidence>
<dbReference type="PANTHER" id="PTHR43342">
    <property type="entry name" value="NADH-QUINONE OXIDOREDUCTASE, E SUBUNIT"/>
    <property type="match status" value="1"/>
</dbReference>
<dbReference type="AlphaFoldDB" id="X0UIV7"/>
<evidence type="ECO:0000256" key="3">
    <source>
        <dbReference type="ARBA" id="ARBA00022723"/>
    </source>
</evidence>
<dbReference type="GO" id="GO:0046872">
    <property type="term" value="F:metal ion binding"/>
    <property type="evidence" value="ECO:0007669"/>
    <property type="project" value="UniProtKB-KW"/>
</dbReference>
<dbReference type="NCBIfam" id="NF005722">
    <property type="entry name" value="PRK07539.1-2"/>
    <property type="match status" value="1"/>
</dbReference>
<dbReference type="InterPro" id="IPR028431">
    <property type="entry name" value="NADP_DH_HndA-like"/>
</dbReference>
<dbReference type="Gene3D" id="3.40.30.10">
    <property type="entry name" value="Glutaredoxin"/>
    <property type="match status" value="1"/>
</dbReference>
<evidence type="ECO:0000256" key="6">
    <source>
        <dbReference type="ARBA" id="ARBA00034078"/>
    </source>
</evidence>
<dbReference type="PIRSF" id="PIRSF000216">
    <property type="entry name" value="NADH_DH_24kDa"/>
    <property type="match status" value="1"/>
</dbReference>
<dbReference type="InterPro" id="IPR002023">
    <property type="entry name" value="NuoE-like"/>
</dbReference>